<evidence type="ECO:0000313" key="2">
    <source>
        <dbReference type="Proteomes" id="UP001227126"/>
    </source>
</evidence>
<evidence type="ECO:0000313" key="1">
    <source>
        <dbReference type="EMBL" id="MDK3075735.1"/>
    </source>
</evidence>
<protein>
    <submittedName>
        <fullName evidence="1">Uncharacterized protein</fullName>
    </submittedName>
</protein>
<accession>A0ABT7FL56</accession>
<dbReference type="SUPFAM" id="SSF51679">
    <property type="entry name" value="Bacterial luciferase-like"/>
    <property type="match status" value="1"/>
</dbReference>
<dbReference type="Proteomes" id="UP001227126">
    <property type="component" value="Unassembled WGS sequence"/>
</dbReference>
<dbReference type="RefSeq" id="WP_284487655.1">
    <property type="nucleotide sequence ID" value="NZ_JASNJE010000049.1"/>
</dbReference>
<reference evidence="1 2" key="1">
    <citation type="submission" date="2023-05" db="EMBL/GenBank/DDBJ databases">
        <title>Sedimentitalea sp. nov. JM2-8.</title>
        <authorList>
            <person name="Huang J."/>
        </authorList>
    </citation>
    <scope>NUCLEOTIDE SEQUENCE [LARGE SCALE GENOMIC DNA]</scope>
    <source>
        <strain evidence="1 2">JM2-8</strain>
    </source>
</reference>
<comment type="caution">
    <text evidence="1">The sequence shown here is derived from an EMBL/GenBank/DDBJ whole genome shotgun (WGS) entry which is preliminary data.</text>
</comment>
<organism evidence="1 2">
    <name type="scientific">Sedimentitalea xiamensis</name>
    <dbReference type="NCBI Taxonomy" id="3050037"/>
    <lineage>
        <taxon>Bacteria</taxon>
        <taxon>Pseudomonadati</taxon>
        <taxon>Pseudomonadota</taxon>
        <taxon>Alphaproteobacteria</taxon>
        <taxon>Rhodobacterales</taxon>
        <taxon>Paracoccaceae</taxon>
        <taxon>Sedimentitalea</taxon>
    </lineage>
</organism>
<sequence>MTDIAARVAPHVLAKAEHMLSCSATRSPESIRARLAEIVDRYRPDELMVNGMIHDNAVRVRSFEIASGVLKEICTSESLL</sequence>
<keyword evidence="2" id="KW-1185">Reference proteome</keyword>
<name>A0ABT7FL56_9RHOB</name>
<proteinExistence type="predicted"/>
<dbReference type="InterPro" id="IPR036661">
    <property type="entry name" value="Luciferase-like_sf"/>
</dbReference>
<gene>
    <name evidence="1" type="ORF">QO034_21970</name>
</gene>
<dbReference type="EMBL" id="JASNJE010000049">
    <property type="protein sequence ID" value="MDK3075735.1"/>
    <property type="molecule type" value="Genomic_DNA"/>
</dbReference>